<feature type="region of interest" description="Disordered" evidence="10">
    <location>
        <begin position="1964"/>
        <end position="1983"/>
    </location>
</feature>
<feature type="domain" description="MID" evidence="13">
    <location>
        <begin position="1390"/>
        <end position="1680"/>
    </location>
</feature>
<organism evidence="14">
    <name type="scientific">Sarcoptes scabiei</name>
    <name type="common">Itch mite</name>
    <name type="synonym">Acarus scabiei</name>
    <dbReference type="NCBI Taxonomy" id="52283"/>
    <lineage>
        <taxon>Eukaryota</taxon>
        <taxon>Metazoa</taxon>
        <taxon>Ecdysozoa</taxon>
        <taxon>Arthropoda</taxon>
        <taxon>Chelicerata</taxon>
        <taxon>Arachnida</taxon>
        <taxon>Acari</taxon>
        <taxon>Acariformes</taxon>
        <taxon>Sarcoptiformes</taxon>
        <taxon>Astigmata</taxon>
        <taxon>Psoroptidia</taxon>
        <taxon>Sarcoptoidea</taxon>
        <taxon>Sarcoptidae</taxon>
        <taxon>Sarcoptinae</taxon>
        <taxon>Sarcoptes</taxon>
    </lineage>
</organism>
<evidence type="ECO:0000256" key="8">
    <source>
        <dbReference type="ARBA" id="ARBA00023242"/>
    </source>
</evidence>
<gene>
    <name evidence="14" type="ORF">SSS_3921</name>
</gene>
<evidence type="ECO:0000259" key="11">
    <source>
        <dbReference type="Pfam" id="PF06333"/>
    </source>
</evidence>
<evidence type="ECO:0000313" key="14">
    <source>
        <dbReference type="EMBL" id="KAF7488638.1"/>
    </source>
</evidence>
<evidence type="ECO:0000259" key="13">
    <source>
        <dbReference type="Pfam" id="PF18296"/>
    </source>
</evidence>
<reference evidence="14" key="2">
    <citation type="submission" date="2020-01" db="EMBL/GenBank/DDBJ databases">
        <authorList>
            <person name="Korhonen P.K.K."/>
            <person name="Guangxu M.G."/>
            <person name="Wang T.W."/>
            <person name="Stroehlein A.J.S."/>
            <person name="Young N.D."/>
            <person name="Ang C.-S.A."/>
            <person name="Fernando D.W.F."/>
            <person name="Lu H.L."/>
            <person name="Taylor S.T."/>
            <person name="Ehtesham M.E.M."/>
            <person name="Najaraj S.H.N."/>
            <person name="Harsha G.H.G."/>
            <person name="Madugundu A.M."/>
            <person name="Renuse S.R."/>
            <person name="Holt D.H."/>
            <person name="Pandey A.P."/>
            <person name="Papenfuss A.P."/>
            <person name="Gasser R.B.G."/>
            <person name="Fischer K.F."/>
        </authorList>
    </citation>
    <scope>NUCLEOTIDE SEQUENCE</scope>
    <source>
        <strain evidence="14">SSS_KF_BRIS2020</strain>
    </source>
</reference>
<keyword evidence="4 9" id="KW-0678">Repressor</keyword>
<accession>A0A834VCL5</accession>
<keyword evidence="8 9" id="KW-0539">Nucleus</keyword>
<sequence length="2125" mass="241547">MTQSSYFLTNGSSLEDCHTNFFALADLTGIKWRQYSSDKHFNDLNEDPILNSFAKCINANLLCVWRRIRNNNNTQDTNPTRDLLLNYSKELWIFWYEDEPDLKELLSNNLIERDQGSWENGLSYECRALLFKALHNLIERCLLSKGYSRIGNWFIQTKKRDLSENYDHGTQITFRFNFFLHGDSNVCANVDVRQHPSLRPITKEDLLLSHQFSDGMQVILAPYGLQASVKGLIYKDNDPNVQKFLSDWNKIYPIASIKSSKEKSFISAFSENLASNTPANHSHNNDNFANKVIEVVVGNNRMKYPISYVFICESDLQNLKTKQLINPTNINQIIKSSGYSTNPRISTSSENIITANHQNNSINQTSITTSNRNHSLSNDVYNLKNKFYQVKNNCDQNYLAKSSEKCNDLAKDLLLRKNCSCNKCQNPNFRRHLKLGSSMSMKNKIDKEKSKFLKSPGLFHSRNCTNVVHDLNSLFGTTTIGNGGLPNLDNSPLSASILASSNSNNHSAITPLINPYKSPVSTSTSSILNTPGIESSPMSNFNVEAQEHISPMPSTKDEILSINTPNTVNNQNVASPKDNLKIFDSIMNQINSVDSQIFRDQNTLSEKVTPTISNDNLVFNVENVHIDNEMNLNKKQTRSYRYKSIYDDESTYKLRNGLLYDFRSENICWEDNPVPKNRRTRTVQIFNENLQSEEFGEFEDLEYLGSNFLEYNINECDYLSNIKELPKIPNRSSEIEQNCSISSKPKESEIPESPNVDELNEYTKQISSETETLVSAPTNINNNSNILGPAELLRMFPTPPSLEAMVSSPCSTYVSTEAKIEPKIEPIAHNNNIMDHENIESIIIMTTNNVNIKTESESKDDAVVYKPPIQSIFITSNKYAPLENIDCFKALPQNFHYKHNHSRSQHRQNNSKNICMHSSNTIQNSNQTTSNSLILNNNLKNKSHFSSSMQSNKSSFFSNSIIRMPRSGCQNIVPPQIHPRMRNQMNNIQQSFTSSPVVDGFNTSPLSSLENRRSPFLFSQQSINSPSNSNLSIANSNGPSSKNLSLIGSGLYSMNTNIDSKLIQPISNDCNSLILNLLLSDSMFNLFKDHNFDSCSICVCNMNIKGTDVGVYLPDTQQNLLTNNDYYTTCTCGFSALTNRHLSNRSGLFYEDEVEITGIFYDPIKLKRLSLNNESLIVQYLDKDFRKSVSDLDENYLNVIIDQTSTMFASISTLSSIMYYDSNNDACLSTQSNDCNQNLMNLIYEDFVSVISISIQMARGESDHKMLMNNFSHQSLSSRTSKILHEWQFNQSNLATNNHDVMFTLKSLQPLIQESIQRKGSSNEVTYNTVKGPLTWRQFHSLAGRGTEYQCEPQPIPPLLVGYDKECVALSPLGLKFWEKFSLEPYAITRDIYYVVIVPNDDLIIPEIRNFFKELSTVYEILRLGRHSPLTKTSSDGIYLIDNYNNNKYDMPLDDWFTHLGESFLANKIRSYAQILYELIPSFTSVLDRKSNNQSNYSTTFNCPTSNAINQMNGNISTYIQTSNNSSMFTSSYPKSMNSGNNNNNLNNTNANNVNANERMMIDPYDSNQNHNQSLHNSSTSSTTFQPFNEEEDQHKYPSIMIYVLESFSSINIEIAKFGSMGLLKVFSLLEKYFPDQLKYNIHFQILSTNSIISNDKDFRDYSRFSQLKELSFAIYSQCKQQLIMRSNIKSLTGLGPAASFERFLRSKDQTLNRIELHTTPYILAPLKDKQTELGEMFGDRREKSQILFCSYCLTDDKKWLVASCTNDKGDILQTKVININIPNRTRRRKASIRRFGLDKLMRFVQSVMSESVQPWRLIIGRLGRIGHGELKDWTFLLSKKSLMKYSRQLKEMCDQCGYVAPNEQPAIYSACLISLEADTVLRVFPNYYTPDERFSSSCNTCSLSTPEDASCTHILVFPTSATTQASHANFNLNEEFFSSLDESDIPVEDEFFDTLWDDGLLSPRRDGPQADSPGNRQVFGNSSSLKNSSLLEVDQDEPAQLLQQPLALAFYVSTAKTGPLPKWFWTHCPQLENICPVFLKSALLIHTPFVQQNSDDLLQSTNRDCHSLDSNLTTDVLRCCLEGYNALSWLVLDPVTNDRLSCLPIHIQALMQLYHTVQALVISD</sequence>
<name>A0A834VCL5_SARSC</name>
<dbReference type="InterPro" id="IPR041285">
    <property type="entry name" value="MID_MedPIWI"/>
</dbReference>
<protein>
    <recommendedName>
        <fullName evidence="3 9">Mediator of RNA polymerase II transcription subunit 13</fullName>
    </recommendedName>
</protein>
<feature type="compositionally biased region" description="Low complexity" evidence="10">
    <location>
        <begin position="1538"/>
        <end position="1552"/>
    </location>
</feature>
<feature type="domain" description="Mediator complex subunit Med13 C-terminal" evidence="11">
    <location>
        <begin position="1719"/>
        <end position="2111"/>
    </location>
</feature>
<keyword evidence="6 9" id="KW-0010">Activator</keyword>
<dbReference type="InterPro" id="IPR051139">
    <property type="entry name" value="Mediator_complx_sub13"/>
</dbReference>
<dbReference type="EnsemblMetazoa" id="SSS_3921s_mrna">
    <property type="protein sequence ID" value="KAF7488638.1"/>
    <property type="gene ID" value="SSS_3921"/>
</dbReference>
<evidence type="ECO:0000256" key="4">
    <source>
        <dbReference type="ARBA" id="ARBA00022491"/>
    </source>
</evidence>
<dbReference type="OrthoDB" id="103819at2759"/>
<proteinExistence type="inferred from homology"/>
<evidence type="ECO:0000256" key="3">
    <source>
        <dbReference type="ARBA" id="ARBA00019618"/>
    </source>
</evidence>
<dbReference type="InterPro" id="IPR009401">
    <property type="entry name" value="Med13_C"/>
</dbReference>
<evidence type="ECO:0000256" key="9">
    <source>
        <dbReference type="RuleBase" id="RU364134"/>
    </source>
</evidence>
<evidence type="ECO:0000256" key="10">
    <source>
        <dbReference type="SAM" id="MobiDB-lite"/>
    </source>
</evidence>
<feature type="region of interest" description="Disordered" evidence="10">
    <location>
        <begin position="1530"/>
        <end position="1552"/>
    </location>
</feature>
<comment type="similarity">
    <text evidence="2 9">Belongs to the Mediator complex subunit 13 family.</text>
</comment>
<dbReference type="GO" id="GO:0003713">
    <property type="term" value="F:transcription coactivator activity"/>
    <property type="evidence" value="ECO:0007669"/>
    <property type="project" value="TreeGrafter"/>
</dbReference>
<dbReference type="Pfam" id="PF06333">
    <property type="entry name" value="Med13_C"/>
    <property type="match status" value="1"/>
</dbReference>
<evidence type="ECO:0000313" key="15">
    <source>
        <dbReference type="EnsemblMetazoa" id="KAF7488638.1"/>
    </source>
</evidence>
<dbReference type="GO" id="GO:0016592">
    <property type="term" value="C:mediator complex"/>
    <property type="evidence" value="ECO:0007669"/>
    <property type="project" value="InterPro"/>
</dbReference>
<reference evidence="15" key="3">
    <citation type="submission" date="2022-06" db="UniProtKB">
        <authorList>
            <consortium name="EnsemblMetazoa"/>
        </authorList>
    </citation>
    <scope>IDENTIFICATION</scope>
</reference>
<evidence type="ECO:0000256" key="5">
    <source>
        <dbReference type="ARBA" id="ARBA00023015"/>
    </source>
</evidence>
<evidence type="ECO:0000256" key="7">
    <source>
        <dbReference type="ARBA" id="ARBA00023163"/>
    </source>
</evidence>
<dbReference type="PANTHER" id="PTHR48249:SF3">
    <property type="entry name" value="MEDIATOR OF RNA POLYMERASE II TRANSCRIPTION SUBUNIT 13"/>
    <property type="match status" value="1"/>
</dbReference>
<evidence type="ECO:0000256" key="1">
    <source>
        <dbReference type="ARBA" id="ARBA00004123"/>
    </source>
</evidence>
<keyword evidence="16" id="KW-1185">Reference proteome</keyword>
<evidence type="ECO:0000313" key="16">
    <source>
        <dbReference type="Proteomes" id="UP000070412"/>
    </source>
</evidence>
<feature type="compositionally biased region" description="Low complexity" evidence="10">
    <location>
        <begin position="1567"/>
        <end position="1584"/>
    </location>
</feature>
<comment type="subcellular location">
    <subcellularLocation>
        <location evidence="1 9">Nucleus</location>
    </subcellularLocation>
</comment>
<dbReference type="GO" id="GO:0045944">
    <property type="term" value="P:positive regulation of transcription by RNA polymerase II"/>
    <property type="evidence" value="ECO:0007669"/>
    <property type="project" value="TreeGrafter"/>
</dbReference>
<feature type="domain" description="Mediator complex subunit Med13 N-terminal" evidence="12">
    <location>
        <begin position="12"/>
        <end position="245"/>
    </location>
</feature>
<reference evidence="16" key="1">
    <citation type="journal article" date="2020" name="PLoS Negl. Trop. Dis.">
        <title>High-quality nuclear genome for Sarcoptes scabiei-A critical resource for a neglected parasite.</title>
        <authorList>
            <person name="Korhonen P.K."/>
            <person name="Gasser R.B."/>
            <person name="Ma G."/>
            <person name="Wang T."/>
            <person name="Stroehlein A.J."/>
            <person name="Young N.D."/>
            <person name="Ang C.S."/>
            <person name="Fernando D.D."/>
            <person name="Lu H.C."/>
            <person name="Taylor S."/>
            <person name="Reynolds S.L."/>
            <person name="Mofiz E."/>
            <person name="Najaraj S.H."/>
            <person name="Gowda H."/>
            <person name="Madugundu A."/>
            <person name="Renuse S."/>
            <person name="Holt D."/>
            <person name="Pandey A."/>
            <person name="Papenfuss A.T."/>
            <person name="Fischer K."/>
        </authorList>
    </citation>
    <scope>NUCLEOTIDE SEQUENCE [LARGE SCALE GENOMIC DNA]</scope>
</reference>
<comment type="subunit">
    <text evidence="9">Component of the Mediator complex.</text>
</comment>
<dbReference type="Pfam" id="PF11597">
    <property type="entry name" value="Med13_N"/>
    <property type="match status" value="1"/>
</dbReference>
<comment type="function">
    <text evidence="9">Component of the Mediator complex, a coactivator involved in regulated transcription of nearly all RNA polymerase II-dependent genes. Mediator functions as a bridge to convey information from gene-specific regulatory proteins to the basal RNA polymerase II transcription machinery. Mediator is recruited to promoters by direct interactions with regulatory proteins and serves as a scaffold for the assembly of a functional preinitiation complex with RNA polymerase II and the general transcription factors.</text>
</comment>
<keyword evidence="5 9" id="KW-0805">Transcription regulation</keyword>
<evidence type="ECO:0000256" key="2">
    <source>
        <dbReference type="ARBA" id="ARBA00009354"/>
    </source>
</evidence>
<feature type="region of interest" description="Disordered" evidence="10">
    <location>
        <begin position="1564"/>
        <end position="1587"/>
    </location>
</feature>
<dbReference type="EMBL" id="WVUK01000065">
    <property type="protein sequence ID" value="KAF7488638.1"/>
    <property type="molecule type" value="Genomic_DNA"/>
</dbReference>
<dbReference type="PANTHER" id="PTHR48249">
    <property type="entry name" value="MEDIATOR OF RNA POLYMERASE II TRANSCRIPTION SUBUNIT 13"/>
    <property type="match status" value="1"/>
</dbReference>
<evidence type="ECO:0000259" key="12">
    <source>
        <dbReference type="Pfam" id="PF11597"/>
    </source>
</evidence>
<dbReference type="InterPro" id="IPR021643">
    <property type="entry name" value="Mediator_Med13_N"/>
</dbReference>
<dbReference type="Pfam" id="PF18296">
    <property type="entry name" value="MID_MedPIWI"/>
    <property type="match status" value="1"/>
</dbReference>
<dbReference type="Proteomes" id="UP000070412">
    <property type="component" value="Unassembled WGS sequence"/>
</dbReference>
<keyword evidence="7 9" id="KW-0804">Transcription</keyword>
<evidence type="ECO:0000256" key="6">
    <source>
        <dbReference type="ARBA" id="ARBA00023159"/>
    </source>
</evidence>